<evidence type="ECO:0000313" key="4">
    <source>
        <dbReference type="Proteomes" id="UP001206483"/>
    </source>
</evidence>
<dbReference type="InterPro" id="IPR050267">
    <property type="entry name" value="Anti-sigma-factor_SerPK"/>
</dbReference>
<dbReference type="InterPro" id="IPR003594">
    <property type="entry name" value="HATPase_dom"/>
</dbReference>
<dbReference type="PANTHER" id="PTHR35526">
    <property type="entry name" value="ANTI-SIGMA-F FACTOR RSBW-RELATED"/>
    <property type="match status" value="1"/>
</dbReference>
<dbReference type="EMBL" id="JAMZDX010000002">
    <property type="protein sequence ID" value="MCP2309234.1"/>
    <property type="molecule type" value="Genomic_DNA"/>
</dbReference>
<comment type="caution">
    <text evidence="3">The sequence shown here is derived from an EMBL/GenBank/DDBJ whole genome shotgun (WGS) entry which is preliminary data.</text>
</comment>
<dbReference type="InterPro" id="IPR036890">
    <property type="entry name" value="HATPase_C_sf"/>
</dbReference>
<reference evidence="3 4" key="1">
    <citation type="submission" date="2022-06" db="EMBL/GenBank/DDBJ databases">
        <title>Sequencing the genomes of 1000 actinobacteria strains.</title>
        <authorList>
            <person name="Klenk H.-P."/>
        </authorList>
    </citation>
    <scope>NUCLEOTIDE SEQUENCE [LARGE SCALE GENOMIC DNA]</scope>
    <source>
        <strain evidence="3 4">DSM 41656</strain>
    </source>
</reference>
<evidence type="ECO:0000256" key="1">
    <source>
        <dbReference type="ARBA" id="ARBA00022527"/>
    </source>
</evidence>
<name>A0ABT1IVR4_9ACTN</name>
<dbReference type="SUPFAM" id="SSF55874">
    <property type="entry name" value="ATPase domain of HSP90 chaperone/DNA topoisomerase II/histidine kinase"/>
    <property type="match status" value="1"/>
</dbReference>
<dbReference type="CDD" id="cd16936">
    <property type="entry name" value="HATPase_RsbW-like"/>
    <property type="match status" value="1"/>
</dbReference>
<keyword evidence="1" id="KW-0723">Serine/threonine-protein kinase</keyword>
<dbReference type="Proteomes" id="UP001206483">
    <property type="component" value="Unassembled WGS sequence"/>
</dbReference>
<accession>A0ABT1IVR4</accession>
<dbReference type="RefSeq" id="WP_253796224.1">
    <property type="nucleotide sequence ID" value="NZ_BAAAUB010000042.1"/>
</dbReference>
<organism evidence="3 4">
    <name type="scientific">Kitasatospora paracochleata</name>
    <dbReference type="NCBI Taxonomy" id="58354"/>
    <lineage>
        <taxon>Bacteria</taxon>
        <taxon>Bacillati</taxon>
        <taxon>Actinomycetota</taxon>
        <taxon>Actinomycetes</taxon>
        <taxon>Kitasatosporales</taxon>
        <taxon>Streptomycetaceae</taxon>
        <taxon>Kitasatospora</taxon>
    </lineage>
</organism>
<dbReference type="Pfam" id="PF13581">
    <property type="entry name" value="HATPase_c_2"/>
    <property type="match status" value="1"/>
</dbReference>
<dbReference type="Gene3D" id="3.30.565.10">
    <property type="entry name" value="Histidine kinase-like ATPase, C-terminal domain"/>
    <property type="match status" value="1"/>
</dbReference>
<keyword evidence="4" id="KW-1185">Reference proteome</keyword>
<gene>
    <name evidence="3" type="ORF">FHR36_002358</name>
</gene>
<protein>
    <submittedName>
        <fullName evidence="3">Anti-sigma regulatory factor (Ser/Thr protein kinase)</fullName>
    </submittedName>
</protein>
<dbReference type="PANTHER" id="PTHR35526:SF3">
    <property type="entry name" value="ANTI-SIGMA-F FACTOR RSBW"/>
    <property type="match status" value="1"/>
</dbReference>
<keyword evidence="1" id="KW-0418">Kinase</keyword>
<feature type="domain" description="Histidine kinase/HSP90-like ATPase" evidence="2">
    <location>
        <begin position="43"/>
        <end position="149"/>
    </location>
</feature>
<keyword evidence="1" id="KW-0808">Transferase</keyword>
<sequence>MIKLFQHARAKHDPTSEAVLGTARASSEYIFWLPRHETSPGRARTKLRTFLGRTAAGGLYRDVGELLLTELVTNAVRHAREPHGSGILNRFALAFGLLHIEVHDGSSTMPLRRPATGEAEAGRGLLLVERLSEAWGCSLRADGPGKTVWCLVSPTDLDCVTEHIALTEDLKEGSL</sequence>
<proteinExistence type="predicted"/>
<evidence type="ECO:0000259" key="2">
    <source>
        <dbReference type="Pfam" id="PF13581"/>
    </source>
</evidence>
<evidence type="ECO:0000313" key="3">
    <source>
        <dbReference type="EMBL" id="MCP2309234.1"/>
    </source>
</evidence>